<proteinExistence type="predicted"/>
<dbReference type="SUPFAM" id="SSF47384">
    <property type="entry name" value="Homodimeric domain of signal transducing histidine kinase"/>
    <property type="match status" value="1"/>
</dbReference>
<keyword evidence="5" id="KW-0808">Transferase</keyword>
<dbReference type="InterPro" id="IPR001789">
    <property type="entry name" value="Sig_transdc_resp-reg_receiver"/>
</dbReference>
<accession>A0A1I4NDM7</accession>
<evidence type="ECO:0000259" key="9">
    <source>
        <dbReference type="PROSITE" id="PS50110"/>
    </source>
</evidence>
<dbReference type="PANTHER" id="PTHR43047:SF72">
    <property type="entry name" value="OSMOSENSING HISTIDINE PROTEIN KINASE SLN1"/>
    <property type="match status" value="1"/>
</dbReference>
<dbReference type="Pfam" id="PF00512">
    <property type="entry name" value="HisKA"/>
    <property type="match status" value="1"/>
</dbReference>
<comment type="catalytic activity">
    <reaction evidence="1">
        <text>ATP + protein L-histidine = ADP + protein N-phospho-L-histidine.</text>
        <dbReference type="EC" id="2.7.13.3"/>
    </reaction>
</comment>
<keyword evidence="6 10" id="KW-0418">Kinase</keyword>
<dbReference type="FunFam" id="3.30.565.10:FF:000006">
    <property type="entry name" value="Sensor histidine kinase WalK"/>
    <property type="match status" value="1"/>
</dbReference>
<protein>
    <recommendedName>
        <fullName evidence="3">histidine kinase</fullName>
        <ecNumber evidence="3">2.7.13.3</ecNumber>
    </recommendedName>
</protein>
<dbReference type="RefSeq" id="WP_245774259.1">
    <property type="nucleotide sequence ID" value="NZ_FOTW01000013.1"/>
</dbReference>
<dbReference type="SMART" id="SM00388">
    <property type="entry name" value="HisKA"/>
    <property type="match status" value="1"/>
</dbReference>
<dbReference type="InterPro" id="IPR005467">
    <property type="entry name" value="His_kinase_dom"/>
</dbReference>
<dbReference type="InterPro" id="IPR004358">
    <property type="entry name" value="Sig_transdc_His_kin-like_C"/>
</dbReference>
<dbReference type="InterPro" id="IPR003661">
    <property type="entry name" value="HisK_dim/P_dom"/>
</dbReference>
<keyword evidence="11" id="KW-1185">Reference proteome</keyword>
<name>A0A1I4NDM7_9BURK</name>
<evidence type="ECO:0000256" key="5">
    <source>
        <dbReference type="ARBA" id="ARBA00022679"/>
    </source>
</evidence>
<dbReference type="InterPro" id="IPR011006">
    <property type="entry name" value="CheY-like_superfamily"/>
</dbReference>
<dbReference type="Pfam" id="PF00072">
    <property type="entry name" value="Response_reg"/>
    <property type="match status" value="1"/>
</dbReference>
<dbReference type="Gene3D" id="1.10.287.130">
    <property type="match status" value="1"/>
</dbReference>
<dbReference type="PROSITE" id="PS50110">
    <property type="entry name" value="RESPONSE_REGULATORY"/>
    <property type="match status" value="1"/>
</dbReference>
<evidence type="ECO:0000256" key="7">
    <source>
        <dbReference type="PROSITE-ProRule" id="PRU00169"/>
    </source>
</evidence>
<feature type="domain" description="Response regulatory" evidence="9">
    <location>
        <begin position="344"/>
        <end position="458"/>
    </location>
</feature>
<dbReference type="SUPFAM" id="SSF52172">
    <property type="entry name" value="CheY-like"/>
    <property type="match status" value="1"/>
</dbReference>
<dbReference type="SUPFAM" id="SSF55874">
    <property type="entry name" value="ATPase domain of HSP90 chaperone/DNA topoisomerase II/histidine kinase"/>
    <property type="match status" value="1"/>
</dbReference>
<feature type="domain" description="Histidine kinase" evidence="8">
    <location>
        <begin position="106"/>
        <end position="324"/>
    </location>
</feature>
<gene>
    <name evidence="10" type="ORF">SAMN02982985_02871</name>
</gene>
<organism evidence="10 11">
    <name type="scientific">Rugamonas rubra</name>
    <dbReference type="NCBI Taxonomy" id="758825"/>
    <lineage>
        <taxon>Bacteria</taxon>
        <taxon>Pseudomonadati</taxon>
        <taxon>Pseudomonadota</taxon>
        <taxon>Betaproteobacteria</taxon>
        <taxon>Burkholderiales</taxon>
        <taxon>Oxalobacteraceae</taxon>
        <taxon>Telluria group</taxon>
        <taxon>Rugamonas</taxon>
    </lineage>
</organism>
<dbReference type="Proteomes" id="UP000199470">
    <property type="component" value="Unassembled WGS sequence"/>
</dbReference>
<dbReference type="EC" id="2.7.13.3" evidence="3"/>
<evidence type="ECO:0000256" key="3">
    <source>
        <dbReference type="ARBA" id="ARBA00012438"/>
    </source>
</evidence>
<evidence type="ECO:0000313" key="11">
    <source>
        <dbReference type="Proteomes" id="UP000199470"/>
    </source>
</evidence>
<dbReference type="Pfam" id="PF02518">
    <property type="entry name" value="HATPase_c"/>
    <property type="match status" value="1"/>
</dbReference>
<evidence type="ECO:0000313" key="10">
    <source>
        <dbReference type="EMBL" id="SFM13417.1"/>
    </source>
</evidence>
<dbReference type="PANTHER" id="PTHR43047">
    <property type="entry name" value="TWO-COMPONENT HISTIDINE PROTEIN KINASE"/>
    <property type="match status" value="1"/>
</dbReference>
<dbReference type="EMBL" id="FOTW01000013">
    <property type="protein sequence ID" value="SFM13417.1"/>
    <property type="molecule type" value="Genomic_DNA"/>
</dbReference>
<comment type="subcellular location">
    <subcellularLocation>
        <location evidence="2">Cell inner membrane</location>
        <topology evidence="2">Multi-pass membrane protein</topology>
    </subcellularLocation>
</comment>
<dbReference type="STRING" id="758825.SAMN02982985_02871"/>
<evidence type="ECO:0000256" key="6">
    <source>
        <dbReference type="ARBA" id="ARBA00022777"/>
    </source>
</evidence>
<dbReference type="Gene3D" id="3.30.565.10">
    <property type="entry name" value="Histidine kinase-like ATPase, C-terminal domain"/>
    <property type="match status" value="1"/>
</dbReference>
<dbReference type="PROSITE" id="PS50109">
    <property type="entry name" value="HIS_KIN"/>
    <property type="match status" value="1"/>
</dbReference>
<feature type="modified residue" description="4-aspartylphosphate" evidence="7">
    <location>
        <position position="393"/>
    </location>
</feature>
<dbReference type="SMART" id="SM00387">
    <property type="entry name" value="HATPase_c"/>
    <property type="match status" value="1"/>
</dbReference>
<dbReference type="CDD" id="cd00082">
    <property type="entry name" value="HisKA"/>
    <property type="match status" value="1"/>
</dbReference>
<dbReference type="GO" id="GO:0005886">
    <property type="term" value="C:plasma membrane"/>
    <property type="evidence" value="ECO:0007669"/>
    <property type="project" value="UniProtKB-SubCell"/>
</dbReference>
<dbReference type="CDD" id="cd00075">
    <property type="entry name" value="HATPase"/>
    <property type="match status" value="1"/>
</dbReference>
<dbReference type="Gene3D" id="3.40.50.2300">
    <property type="match status" value="1"/>
</dbReference>
<reference evidence="10 11" key="1">
    <citation type="submission" date="2016-10" db="EMBL/GenBank/DDBJ databases">
        <authorList>
            <person name="de Groot N.N."/>
        </authorList>
    </citation>
    <scope>NUCLEOTIDE SEQUENCE [LARGE SCALE GENOMIC DNA]</scope>
    <source>
        <strain evidence="10 11">ATCC 43154</strain>
    </source>
</reference>
<dbReference type="GO" id="GO:0009927">
    <property type="term" value="F:histidine phosphotransfer kinase activity"/>
    <property type="evidence" value="ECO:0007669"/>
    <property type="project" value="TreeGrafter"/>
</dbReference>
<evidence type="ECO:0000256" key="2">
    <source>
        <dbReference type="ARBA" id="ARBA00004429"/>
    </source>
</evidence>
<evidence type="ECO:0000256" key="4">
    <source>
        <dbReference type="ARBA" id="ARBA00022553"/>
    </source>
</evidence>
<dbReference type="SMART" id="SM00448">
    <property type="entry name" value="REC"/>
    <property type="match status" value="1"/>
</dbReference>
<evidence type="ECO:0000259" key="8">
    <source>
        <dbReference type="PROSITE" id="PS50109"/>
    </source>
</evidence>
<sequence>MSEISPALPDAPAPGAVATPPFEQAAMAALQAAHAGEVEQLRVLIGQLLVQVESLQAEKDSRSALEGHVDQLREANQHLVWATFGAQDLQAAAEGASLRQTEFLSMLAHELRNPLQPMAMANELLGRLTGAHAELPRLHAVLARQLKHMVRLVDDLLDASRIQSGKVTLQRGPVSLADVLDSAVETCQPMLAQRQQVLRRAGAPADAWLDGDAVRLAQVFSNLILNASKFSPEGSAIELQAGRLGGRLEVAVKDNGVGISAALQPFVFDLFTQGFRSLERAQGGLGIGLALVRTLVEMHGGAVRVRSEGIGLGSEFIVELPLAPAPAAVAAPVVAAAPPVAPLSILLVEDNVDASDTLSLLLTQAGHAVTQRFDGASGLAALQERRYDLVLCDIGLPGLDGFEVARRAIAAGAAPHFVATTGYSQPQDRARALAAGYEHYLIKPVDFAMLAELIAGYAR</sequence>
<dbReference type="InterPro" id="IPR036097">
    <property type="entry name" value="HisK_dim/P_sf"/>
</dbReference>
<dbReference type="InterPro" id="IPR036890">
    <property type="entry name" value="HATPase_C_sf"/>
</dbReference>
<keyword evidence="4 7" id="KW-0597">Phosphoprotein</keyword>
<dbReference type="AlphaFoldDB" id="A0A1I4NDM7"/>
<dbReference type="GO" id="GO:0000155">
    <property type="term" value="F:phosphorelay sensor kinase activity"/>
    <property type="evidence" value="ECO:0007669"/>
    <property type="project" value="InterPro"/>
</dbReference>
<dbReference type="PRINTS" id="PR00344">
    <property type="entry name" value="BCTRLSENSOR"/>
</dbReference>
<evidence type="ECO:0000256" key="1">
    <source>
        <dbReference type="ARBA" id="ARBA00000085"/>
    </source>
</evidence>
<dbReference type="InterPro" id="IPR003594">
    <property type="entry name" value="HATPase_dom"/>
</dbReference>